<proteinExistence type="inferred from homology"/>
<dbReference type="PANTHER" id="PTHR43167:SF1">
    <property type="entry name" value="PUTATIVE (AFU_ORTHOLOGUE AFUA_6G01830)-RELATED"/>
    <property type="match status" value="1"/>
</dbReference>
<dbReference type="OrthoDB" id="4863010at2759"/>
<evidence type="ECO:0000256" key="1">
    <source>
        <dbReference type="ARBA" id="ARBA00022603"/>
    </source>
</evidence>
<evidence type="ECO:0000313" key="5">
    <source>
        <dbReference type="EMBL" id="RYO26424.1"/>
    </source>
</evidence>
<dbReference type="EMBL" id="PEJP01000101">
    <property type="protein sequence ID" value="RYO26424.1"/>
    <property type="molecule type" value="Genomic_DNA"/>
</dbReference>
<dbReference type="SUPFAM" id="SSF53335">
    <property type="entry name" value="S-adenosyl-L-methionine-dependent methyltransferases"/>
    <property type="match status" value="1"/>
</dbReference>
<reference evidence="6" key="1">
    <citation type="journal article" date="2019" name="bioRxiv">
        <title>Genomics, evolutionary history and diagnostics of the Alternaria alternata species group including apple and Asian pear pathotypes.</title>
        <authorList>
            <person name="Armitage A.D."/>
            <person name="Cockerton H.M."/>
            <person name="Sreenivasaprasad S."/>
            <person name="Woodhall J.W."/>
            <person name="Lane C.R."/>
            <person name="Harrison R.J."/>
            <person name="Clarkson J.P."/>
        </authorList>
    </citation>
    <scope>NUCLEOTIDE SEQUENCE [LARGE SCALE GENOMIC DNA]</scope>
    <source>
        <strain evidence="6">RGR 97.0016</strain>
    </source>
</reference>
<dbReference type="Proteomes" id="UP000293823">
    <property type="component" value="Unassembled WGS sequence"/>
</dbReference>
<evidence type="ECO:0000256" key="4">
    <source>
        <dbReference type="ARBA" id="ARBA00023453"/>
    </source>
</evidence>
<gene>
    <name evidence="5" type="ORF">AA0113_g12482</name>
</gene>
<dbReference type="Gene3D" id="3.40.50.150">
    <property type="entry name" value="Vaccinia Virus protein VP39"/>
    <property type="match status" value="1"/>
</dbReference>
<comment type="caution">
    <text evidence="5">The sequence shown here is derived from an EMBL/GenBank/DDBJ whole genome shotgun (WGS) entry which is preliminary data.</text>
</comment>
<keyword evidence="6" id="KW-1185">Reference proteome</keyword>
<evidence type="ECO:0008006" key="7">
    <source>
        <dbReference type="Google" id="ProtNLM"/>
    </source>
</evidence>
<dbReference type="GO" id="GO:0032259">
    <property type="term" value="P:methylation"/>
    <property type="evidence" value="ECO:0007669"/>
    <property type="project" value="UniProtKB-KW"/>
</dbReference>
<keyword evidence="1" id="KW-0489">Methyltransferase</keyword>
<dbReference type="PANTHER" id="PTHR43167">
    <property type="entry name" value="PUTATIVE (AFU_ORTHOLOGUE AFUA_6G01830)-RELATED"/>
    <property type="match status" value="1"/>
</dbReference>
<evidence type="ECO:0000256" key="3">
    <source>
        <dbReference type="ARBA" id="ARBA00022691"/>
    </source>
</evidence>
<accession>A0A4Q4PWZ7</accession>
<name>A0A4Q4PWZ7_9PLEO</name>
<dbReference type="PROSITE" id="PS51682">
    <property type="entry name" value="SAM_OMT_I"/>
    <property type="match status" value="1"/>
</dbReference>
<comment type="similarity">
    <text evidence="4">Belongs to the class I-like SAM-binding methyltransferase superfamily. Cation-dependent O-methyltransferase family.</text>
</comment>
<evidence type="ECO:0000256" key="2">
    <source>
        <dbReference type="ARBA" id="ARBA00022679"/>
    </source>
</evidence>
<evidence type="ECO:0000313" key="6">
    <source>
        <dbReference type="Proteomes" id="UP000293823"/>
    </source>
</evidence>
<dbReference type="Pfam" id="PF13578">
    <property type="entry name" value="Methyltransf_24"/>
    <property type="match status" value="1"/>
</dbReference>
<dbReference type="InterPro" id="IPR029063">
    <property type="entry name" value="SAM-dependent_MTases_sf"/>
</dbReference>
<keyword evidence="3" id="KW-0949">S-adenosyl-L-methionine</keyword>
<organism evidence="5 6">
    <name type="scientific">Alternaria arborescens</name>
    <dbReference type="NCBI Taxonomy" id="156630"/>
    <lineage>
        <taxon>Eukaryota</taxon>
        <taxon>Fungi</taxon>
        <taxon>Dikarya</taxon>
        <taxon>Ascomycota</taxon>
        <taxon>Pezizomycotina</taxon>
        <taxon>Dothideomycetes</taxon>
        <taxon>Pleosporomycetidae</taxon>
        <taxon>Pleosporales</taxon>
        <taxon>Pleosporineae</taxon>
        <taxon>Pleosporaceae</taxon>
        <taxon>Alternaria</taxon>
        <taxon>Alternaria sect. Alternaria</taxon>
    </lineage>
</organism>
<dbReference type="AlphaFoldDB" id="A0A4Q4PWZ7"/>
<dbReference type="GO" id="GO:0008171">
    <property type="term" value="F:O-methyltransferase activity"/>
    <property type="evidence" value="ECO:0007669"/>
    <property type="project" value="InterPro"/>
</dbReference>
<sequence length="249" mass="28051">MHPDQSLIVASPNVQQLLRRLHTLSEAEEKSFSQRFFYLTRLVRFFLYGEIWSTAAEDYVRDKFIALDSEKCRFIYLLARSAGACDVIEAGTSFGVSTIYLALAVSQNVRQREIYGGRSTSAGKVLATEKEPAKAAKARANWKEAGPDVEKCIELREGDILETLRIDEGIPEKIDLLLPDIWTPLALPTLKLVQPRLKHGAIVIADNVGIAKFLYKDFLEYIRNPENGFRSLMLPFSGGLELAVYLPRE</sequence>
<dbReference type="InterPro" id="IPR002935">
    <property type="entry name" value="SAM_O-MeTrfase"/>
</dbReference>
<keyword evidence="2" id="KW-0808">Transferase</keyword>
<protein>
    <recommendedName>
        <fullName evidence="7">O-methyltransferase</fullName>
    </recommendedName>
</protein>